<evidence type="ECO:0000256" key="2">
    <source>
        <dbReference type="ARBA" id="ARBA00022475"/>
    </source>
</evidence>
<evidence type="ECO:0000256" key="1">
    <source>
        <dbReference type="ARBA" id="ARBA00004651"/>
    </source>
</evidence>
<keyword evidence="4 6" id="KW-1133">Transmembrane helix</keyword>
<dbReference type="Proteomes" id="UP000186216">
    <property type="component" value="Unassembled WGS sequence"/>
</dbReference>
<feature type="transmembrane region" description="Helical" evidence="6">
    <location>
        <begin position="86"/>
        <end position="109"/>
    </location>
</feature>
<keyword evidence="3 6" id="KW-0812">Transmembrane</keyword>
<feature type="transmembrane region" description="Helical" evidence="6">
    <location>
        <begin position="252"/>
        <end position="271"/>
    </location>
</feature>
<gene>
    <name evidence="9" type="ORF">JHX88_14705</name>
    <name evidence="8" type="ORF">SAMN05421772_10860</name>
</gene>
<keyword evidence="5 6" id="KW-0472">Membrane</keyword>
<feature type="transmembrane region" description="Helical" evidence="6">
    <location>
        <begin position="214"/>
        <end position="232"/>
    </location>
</feature>
<dbReference type="CDD" id="cd17473">
    <property type="entry name" value="MFS_arabinose_efflux_permease_like"/>
    <property type="match status" value="1"/>
</dbReference>
<dbReference type="RefSeq" id="WP_076526427.1">
    <property type="nucleotide sequence ID" value="NZ_CP067140.1"/>
</dbReference>
<keyword evidence="2" id="KW-1003">Cell membrane</keyword>
<name>A0AA45W532_9RHOB</name>
<evidence type="ECO:0000259" key="7">
    <source>
        <dbReference type="PROSITE" id="PS50850"/>
    </source>
</evidence>
<keyword evidence="11" id="KW-1185">Reference proteome</keyword>
<feature type="domain" description="Major facilitator superfamily (MFS) profile" evidence="7">
    <location>
        <begin position="17"/>
        <end position="400"/>
    </location>
</feature>
<feature type="transmembrane region" description="Helical" evidence="6">
    <location>
        <begin position="283"/>
        <end position="300"/>
    </location>
</feature>
<dbReference type="Pfam" id="PF07690">
    <property type="entry name" value="MFS_1"/>
    <property type="match status" value="1"/>
</dbReference>
<feature type="transmembrane region" description="Helical" evidence="6">
    <location>
        <begin position="175"/>
        <end position="193"/>
    </location>
</feature>
<evidence type="ECO:0000313" key="10">
    <source>
        <dbReference type="Proteomes" id="UP000186216"/>
    </source>
</evidence>
<proteinExistence type="predicted"/>
<dbReference type="PANTHER" id="PTHR43124">
    <property type="entry name" value="PURINE EFFLUX PUMP PBUE"/>
    <property type="match status" value="1"/>
</dbReference>
<reference evidence="9 11" key="2">
    <citation type="submission" date="2021-01" db="EMBL/GenBank/DDBJ databases">
        <title>Biogeographic distribution of Paracoccus.</title>
        <authorList>
            <person name="Hollensteiner J."/>
            <person name="Leineberger J."/>
            <person name="Brinkhoff T."/>
            <person name="Daniel R."/>
        </authorList>
    </citation>
    <scope>NUCLEOTIDE SEQUENCE [LARGE SCALE GENOMIC DNA]</scope>
    <source>
        <strain evidence="9 11">DSM 18447</strain>
    </source>
</reference>
<dbReference type="EMBL" id="CP067140">
    <property type="protein sequence ID" value="WCR02145.1"/>
    <property type="molecule type" value="Genomic_DNA"/>
</dbReference>
<feature type="transmembrane region" description="Helical" evidence="6">
    <location>
        <begin position="115"/>
        <end position="137"/>
    </location>
</feature>
<feature type="transmembrane region" description="Helical" evidence="6">
    <location>
        <begin position="54"/>
        <end position="74"/>
    </location>
</feature>
<evidence type="ECO:0000256" key="6">
    <source>
        <dbReference type="SAM" id="Phobius"/>
    </source>
</evidence>
<sequence length="400" mass="42045">MHQPISLTEQPTWRDPRAIALMIAASLTVMTAATISPALPGLERQFPETEINSFLVRMLVPAPSLAVVLFAPFCGAMADRSGRRRMLLAGLVLFVLAGSVGLVLPSLPLILVSRLALGVALAMIMTAQSALLGDYFSGNALHKVSSGQVSARNFGGLVFILLAGLLAMISPRLPFAIYALPLLILPFFWRVIVEPQRQTTVAGVRNLPGAETSRRLVILLACGQMVVTMLFFTMPTQLPFFLSAKGYSSPAMTGAALGMLMLAGAVTALFYPRIRVRIGNDGNWACGFGLMATGFVLLVASETEAAVFVGCAAIGAGYALAIPGFVVLSLAATPPERRGRTGALLTGSVFLGQFLSPVLSSPALAQWGWHNSGLGLGTILGFAAVVFAATALFSALRQLA</sequence>
<feature type="transmembrane region" description="Helical" evidence="6">
    <location>
        <begin position="306"/>
        <end position="331"/>
    </location>
</feature>
<dbReference type="PANTHER" id="PTHR43124:SF3">
    <property type="entry name" value="CHLORAMPHENICOL EFFLUX PUMP RV0191"/>
    <property type="match status" value="1"/>
</dbReference>
<dbReference type="Proteomes" id="UP001215549">
    <property type="component" value="Chromosome"/>
</dbReference>
<organism evidence="8 10">
    <name type="scientific">Paracoccus saliphilus</name>
    <dbReference type="NCBI Taxonomy" id="405559"/>
    <lineage>
        <taxon>Bacteria</taxon>
        <taxon>Pseudomonadati</taxon>
        <taxon>Pseudomonadota</taxon>
        <taxon>Alphaproteobacteria</taxon>
        <taxon>Rhodobacterales</taxon>
        <taxon>Paracoccaceae</taxon>
        <taxon>Paracoccus</taxon>
    </lineage>
</organism>
<evidence type="ECO:0000313" key="11">
    <source>
        <dbReference type="Proteomes" id="UP001215549"/>
    </source>
</evidence>
<feature type="transmembrane region" description="Helical" evidence="6">
    <location>
        <begin position="376"/>
        <end position="396"/>
    </location>
</feature>
<dbReference type="SUPFAM" id="SSF103473">
    <property type="entry name" value="MFS general substrate transporter"/>
    <property type="match status" value="1"/>
</dbReference>
<evidence type="ECO:0000313" key="8">
    <source>
        <dbReference type="EMBL" id="SIS90464.1"/>
    </source>
</evidence>
<accession>A0AA45W532</accession>
<dbReference type="InterPro" id="IPR020846">
    <property type="entry name" value="MFS_dom"/>
</dbReference>
<feature type="transmembrane region" description="Helical" evidence="6">
    <location>
        <begin position="343"/>
        <end position="364"/>
    </location>
</feature>
<dbReference type="InterPro" id="IPR011701">
    <property type="entry name" value="MFS"/>
</dbReference>
<dbReference type="Gene3D" id="1.20.1250.20">
    <property type="entry name" value="MFS general substrate transporter like domains"/>
    <property type="match status" value="1"/>
</dbReference>
<evidence type="ECO:0000256" key="5">
    <source>
        <dbReference type="ARBA" id="ARBA00023136"/>
    </source>
</evidence>
<dbReference type="PROSITE" id="PS50850">
    <property type="entry name" value="MFS"/>
    <property type="match status" value="1"/>
</dbReference>
<feature type="transmembrane region" description="Helical" evidence="6">
    <location>
        <begin position="20"/>
        <end position="42"/>
    </location>
</feature>
<evidence type="ECO:0000256" key="4">
    <source>
        <dbReference type="ARBA" id="ARBA00022989"/>
    </source>
</evidence>
<protein>
    <submittedName>
        <fullName evidence="9">MFS transporter</fullName>
    </submittedName>
    <submittedName>
        <fullName evidence="8">Predicted arabinose efflux permease, MFS family</fullName>
    </submittedName>
</protein>
<dbReference type="GO" id="GO:0005886">
    <property type="term" value="C:plasma membrane"/>
    <property type="evidence" value="ECO:0007669"/>
    <property type="project" value="UniProtKB-SubCell"/>
</dbReference>
<feature type="transmembrane region" description="Helical" evidence="6">
    <location>
        <begin position="149"/>
        <end position="169"/>
    </location>
</feature>
<dbReference type="EMBL" id="FTOU01000008">
    <property type="protein sequence ID" value="SIS90464.1"/>
    <property type="molecule type" value="Genomic_DNA"/>
</dbReference>
<dbReference type="AlphaFoldDB" id="A0AA45W532"/>
<evidence type="ECO:0000313" key="9">
    <source>
        <dbReference type="EMBL" id="WCR02145.1"/>
    </source>
</evidence>
<comment type="subcellular location">
    <subcellularLocation>
        <location evidence="1">Cell membrane</location>
        <topology evidence="1">Multi-pass membrane protein</topology>
    </subcellularLocation>
</comment>
<reference evidence="8 10" key="1">
    <citation type="submission" date="2017-01" db="EMBL/GenBank/DDBJ databases">
        <authorList>
            <person name="Varghese N."/>
            <person name="Submissions S."/>
        </authorList>
    </citation>
    <scope>NUCLEOTIDE SEQUENCE [LARGE SCALE GENOMIC DNA]</scope>
    <source>
        <strain evidence="8 10">DSM 18447</strain>
    </source>
</reference>
<dbReference type="GO" id="GO:0022857">
    <property type="term" value="F:transmembrane transporter activity"/>
    <property type="evidence" value="ECO:0007669"/>
    <property type="project" value="InterPro"/>
</dbReference>
<dbReference type="InterPro" id="IPR050189">
    <property type="entry name" value="MFS_Efflux_Transporters"/>
</dbReference>
<evidence type="ECO:0000256" key="3">
    <source>
        <dbReference type="ARBA" id="ARBA00022692"/>
    </source>
</evidence>
<dbReference type="InterPro" id="IPR036259">
    <property type="entry name" value="MFS_trans_sf"/>
</dbReference>